<comment type="caution">
    <text evidence="2">The sequence shown here is derived from an EMBL/GenBank/DDBJ whole genome shotgun (WGS) entry which is preliminary data.</text>
</comment>
<dbReference type="HAMAP" id="MF_01851">
    <property type="entry name" value="UPF0637"/>
    <property type="match status" value="1"/>
</dbReference>
<proteinExistence type="inferred from homology"/>
<name>A0ABX0A2L9_9BACI</name>
<evidence type="ECO:0000256" key="1">
    <source>
        <dbReference type="HAMAP-Rule" id="MF_01851"/>
    </source>
</evidence>
<dbReference type="InterPro" id="IPR053707">
    <property type="entry name" value="UPF0637_domain_sf"/>
</dbReference>
<dbReference type="PIRSF" id="PIRSF021332">
    <property type="entry name" value="DUF1054"/>
    <property type="match status" value="1"/>
</dbReference>
<accession>A0ABX0A2L9</accession>
<sequence>MCFTRFTDKDFNVFTIDGLDERMSAIREQIQPKFRQIGELLTMELSAQIGSEMHLHIAKHARRTVNPPKDTWLAIGPNKRGYKKYPHFQVGLFDDHVFIWLAYIYELPNKVQIAQNFLNNLEEVKNIVPEDFVISMDHMQKNATPISELNLEDALTRFKNVKKAELLIGKNIAKGDPLLLDGEKFLDYTIETFKTLIPLYKMSYSGELN</sequence>
<dbReference type="Proteomes" id="UP000743899">
    <property type="component" value="Unassembled WGS sequence"/>
</dbReference>
<dbReference type="EMBL" id="JAACYS010000014">
    <property type="protein sequence ID" value="NCU17072.1"/>
    <property type="molecule type" value="Genomic_DNA"/>
</dbReference>
<dbReference type="InterPro" id="IPR009403">
    <property type="entry name" value="UPF0637"/>
</dbReference>
<dbReference type="Pfam" id="PF06335">
    <property type="entry name" value="DUF1054"/>
    <property type="match status" value="1"/>
</dbReference>
<dbReference type="SUPFAM" id="SSF142913">
    <property type="entry name" value="YktB/PF0168-like"/>
    <property type="match status" value="1"/>
</dbReference>
<evidence type="ECO:0000313" key="2">
    <source>
        <dbReference type="EMBL" id="NCU17072.1"/>
    </source>
</evidence>
<keyword evidence="3" id="KW-1185">Reference proteome</keyword>
<protein>
    <recommendedName>
        <fullName evidence="1">UPF0637 protein GW534_04695</fullName>
    </recommendedName>
</protein>
<reference evidence="2 3" key="1">
    <citation type="submission" date="2020-01" db="EMBL/GenBank/DDBJ databases">
        <title>A novel Bacillus sp. from Pasinler.</title>
        <authorList>
            <person name="Adiguzel A."/>
            <person name="Ay H."/>
            <person name="Baltaci M.O."/>
        </authorList>
    </citation>
    <scope>NUCLEOTIDE SEQUENCE [LARGE SCALE GENOMIC DNA]</scope>
    <source>
        <strain evidence="2 3">P1</strain>
    </source>
</reference>
<dbReference type="Gene3D" id="3.30.930.20">
    <property type="entry name" value="Protein of unknown function DUF1054"/>
    <property type="match status" value="1"/>
</dbReference>
<comment type="similarity">
    <text evidence="1">Belongs to the UPF0637 family.</text>
</comment>
<gene>
    <name evidence="2" type="ORF">GW534_04695</name>
</gene>
<organism evidence="2 3">
    <name type="scientific">Pallidibacillus pasinlerensis</name>
    <dbReference type="NCBI Taxonomy" id="2703818"/>
    <lineage>
        <taxon>Bacteria</taxon>
        <taxon>Bacillati</taxon>
        <taxon>Bacillota</taxon>
        <taxon>Bacilli</taxon>
        <taxon>Bacillales</taxon>
        <taxon>Bacillaceae</taxon>
        <taxon>Pallidibacillus</taxon>
    </lineage>
</organism>
<evidence type="ECO:0000313" key="3">
    <source>
        <dbReference type="Proteomes" id="UP000743899"/>
    </source>
</evidence>
<dbReference type="RefSeq" id="WP_161919910.1">
    <property type="nucleotide sequence ID" value="NZ_JAACYS010000014.1"/>
</dbReference>